<sequence length="404" mass="42390">MTATAASAGSAARSAAARWKFWIFLLVGVLLLGLLSQLLETSDTETYGTENTDLDGYAALANVLADHAGVEIRRTYSAEITREALAEEPDAGVVVLVRGFEPEQQFLQELQAEWESGREVLWLSADTVLLSQLLGPEVQPGPAVPTGAAGTPQELAAGGQCTHPAAGAAESVQTPGGSLTAQTGCFPLGNGESFLLAETPSGLAFTAPEAFTNQRITDAGNAALALGLLGGQDDAPATLIWYTPSGADTVGADEWGSPLTYLPGWFWPLVWWLLLCAGIALFAAGRRYGPVVSEPMPVSVPAGESAEGRGRMYQRANAVAETAQVLRSAHLLRLARLLRLGRHAVPQTIAEAAARAAGRDAGEVGALLERPAVRSNEDLVSYAQALTGLQAQVTAAVRMRRSHE</sequence>
<feature type="domain" description="DUF4350" evidence="2">
    <location>
        <begin position="50"/>
        <end position="229"/>
    </location>
</feature>
<feature type="transmembrane region" description="Helical" evidence="1">
    <location>
        <begin position="265"/>
        <end position="284"/>
    </location>
</feature>
<evidence type="ECO:0000259" key="2">
    <source>
        <dbReference type="Pfam" id="PF14258"/>
    </source>
</evidence>
<dbReference type="Proteomes" id="UP000460157">
    <property type="component" value="Unassembled WGS sequence"/>
</dbReference>
<keyword evidence="1" id="KW-1133">Transmembrane helix</keyword>
<organism evidence="3 4">
    <name type="scientific">Nesterenkonia alkaliphila</name>
    <dbReference type="NCBI Taxonomy" id="1463631"/>
    <lineage>
        <taxon>Bacteria</taxon>
        <taxon>Bacillati</taxon>
        <taxon>Actinomycetota</taxon>
        <taxon>Actinomycetes</taxon>
        <taxon>Micrococcales</taxon>
        <taxon>Micrococcaceae</taxon>
        <taxon>Nesterenkonia</taxon>
    </lineage>
</organism>
<keyword evidence="4" id="KW-1185">Reference proteome</keyword>
<dbReference type="RefSeq" id="WP_157324295.1">
    <property type="nucleotide sequence ID" value="NZ_BMFX01000004.1"/>
</dbReference>
<dbReference type="InterPro" id="IPR025646">
    <property type="entry name" value="DUF4350"/>
</dbReference>
<gene>
    <name evidence="3" type="ORF">GNZ21_11055</name>
</gene>
<dbReference type="Pfam" id="PF14258">
    <property type="entry name" value="DUF4350"/>
    <property type="match status" value="1"/>
</dbReference>
<comment type="caution">
    <text evidence="3">The sequence shown here is derived from an EMBL/GenBank/DDBJ whole genome shotgun (WGS) entry which is preliminary data.</text>
</comment>
<dbReference type="AlphaFoldDB" id="A0A7K1UK70"/>
<proteinExistence type="predicted"/>
<keyword evidence="1" id="KW-0812">Transmembrane</keyword>
<reference evidence="3 4" key="1">
    <citation type="submission" date="2019-12" db="EMBL/GenBank/DDBJ databases">
        <title>Nesterenkonia muleiensis sp. nov., a novel actinobacterium isolated from sap of Populus euphratica.</title>
        <authorList>
            <person name="Wang R."/>
        </authorList>
    </citation>
    <scope>NUCLEOTIDE SEQUENCE [LARGE SCALE GENOMIC DNA]</scope>
    <source>
        <strain evidence="3 4">F10</strain>
    </source>
</reference>
<dbReference type="OrthoDB" id="5241668at2"/>
<keyword evidence="1" id="KW-0472">Membrane</keyword>
<dbReference type="EMBL" id="WRPM01000077">
    <property type="protein sequence ID" value="MVT26888.1"/>
    <property type="molecule type" value="Genomic_DNA"/>
</dbReference>
<evidence type="ECO:0000313" key="4">
    <source>
        <dbReference type="Proteomes" id="UP000460157"/>
    </source>
</evidence>
<evidence type="ECO:0000313" key="3">
    <source>
        <dbReference type="EMBL" id="MVT26888.1"/>
    </source>
</evidence>
<feature type="transmembrane region" description="Helical" evidence="1">
    <location>
        <begin position="21"/>
        <end position="39"/>
    </location>
</feature>
<accession>A0A7K1UK70</accession>
<name>A0A7K1UK70_9MICC</name>
<evidence type="ECO:0000256" key="1">
    <source>
        <dbReference type="SAM" id="Phobius"/>
    </source>
</evidence>
<protein>
    <recommendedName>
        <fullName evidence="2">DUF4350 domain-containing protein</fullName>
    </recommendedName>
</protein>